<reference evidence="2 3" key="1">
    <citation type="submission" date="2020-06" db="EMBL/GenBank/DDBJ databases">
        <title>Altererythrobacter sp. HHU K3-1.</title>
        <authorList>
            <person name="Zhang D."/>
            <person name="Xue H."/>
        </authorList>
    </citation>
    <scope>NUCLEOTIDE SEQUENCE [LARGE SCALE GENOMIC DNA]</scope>
    <source>
        <strain evidence="2 3">HHU K3-1</strain>
    </source>
</reference>
<keyword evidence="3" id="KW-1185">Reference proteome</keyword>
<feature type="domain" description="HPr kinase/phosphorylase C-terminal" evidence="1">
    <location>
        <begin position="8"/>
        <end position="76"/>
    </location>
</feature>
<dbReference type="GO" id="GO:0006109">
    <property type="term" value="P:regulation of carbohydrate metabolic process"/>
    <property type="evidence" value="ECO:0007669"/>
    <property type="project" value="InterPro"/>
</dbReference>
<evidence type="ECO:0000259" key="1">
    <source>
        <dbReference type="Pfam" id="PF07475"/>
    </source>
</evidence>
<dbReference type="Proteomes" id="UP000561438">
    <property type="component" value="Unassembled WGS sequence"/>
</dbReference>
<dbReference type="Gene3D" id="3.40.50.300">
    <property type="entry name" value="P-loop containing nucleotide triphosphate hydrolases"/>
    <property type="match status" value="1"/>
</dbReference>
<dbReference type="GO" id="GO:0000155">
    <property type="term" value="F:phosphorelay sensor kinase activity"/>
    <property type="evidence" value="ECO:0007669"/>
    <property type="project" value="InterPro"/>
</dbReference>
<comment type="caution">
    <text evidence="2">The sequence shown here is derived from an EMBL/GenBank/DDBJ whole genome shotgun (WGS) entry which is preliminary data.</text>
</comment>
<dbReference type="AlphaFoldDB" id="A0A850H8V6"/>
<evidence type="ECO:0000313" key="3">
    <source>
        <dbReference type="Proteomes" id="UP000561438"/>
    </source>
</evidence>
<sequence>MRLNVSAVAIDGRALILTGKPGSGKSTLALQLIDRGATLIGDDGVAEVSRGGSPVAAPPAQQRGALEIRGVGLVTLTVTEAPAALVLVLDETPERLPDTLAEECWAGIAVPRLPFDPNAPAAALRAEHALRKFARACIREL</sequence>
<keyword evidence="2" id="KW-0418">Kinase</keyword>
<dbReference type="EMBL" id="JABWGV010000004">
    <property type="protein sequence ID" value="NVD45705.1"/>
    <property type="molecule type" value="Genomic_DNA"/>
</dbReference>
<keyword evidence="2" id="KW-0808">Transferase</keyword>
<dbReference type="InterPro" id="IPR027417">
    <property type="entry name" value="P-loop_NTPase"/>
</dbReference>
<dbReference type="SUPFAM" id="SSF53795">
    <property type="entry name" value="PEP carboxykinase-like"/>
    <property type="match status" value="1"/>
</dbReference>
<protein>
    <submittedName>
        <fullName evidence="2">Serine kinase</fullName>
    </submittedName>
</protein>
<gene>
    <name evidence="2" type="ORF">HUV48_11865</name>
</gene>
<dbReference type="InterPro" id="IPR011104">
    <property type="entry name" value="Hpr_kin/Pase_C"/>
</dbReference>
<dbReference type="GO" id="GO:0005524">
    <property type="term" value="F:ATP binding"/>
    <property type="evidence" value="ECO:0007669"/>
    <property type="project" value="InterPro"/>
</dbReference>
<organism evidence="2 3">
    <name type="scientific">Qipengyuania atrilutea</name>
    <dbReference type="NCBI Taxonomy" id="2744473"/>
    <lineage>
        <taxon>Bacteria</taxon>
        <taxon>Pseudomonadati</taxon>
        <taxon>Pseudomonadota</taxon>
        <taxon>Alphaproteobacteria</taxon>
        <taxon>Sphingomonadales</taxon>
        <taxon>Erythrobacteraceae</taxon>
        <taxon>Qipengyuania</taxon>
    </lineage>
</organism>
<accession>A0A850H8V6</accession>
<proteinExistence type="predicted"/>
<evidence type="ECO:0000313" key="2">
    <source>
        <dbReference type="EMBL" id="NVD45705.1"/>
    </source>
</evidence>
<name>A0A850H8V6_9SPHN</name>
<dbReference type="Pfam" id="PF07475">
    <property type="entry name" value="Hpr_kinase_C"/>
    <property type="match status" value="1"/>
</dbReference>